<feature type="domain" description="POP1 C-terminal" evidence="7">
    <location>
        <begin position="795"/>
        <end position="848"/>
    </location>
</feature>
<keyword evidence="3" id="KW-0539">Nucleus</keyword>
<dbReference type="GO" id="GO:0005655">
    <property type="term" value="C:nucleolar ribonuclease P complex"/>
    <property type="evidence" value="ECO:0007669"/>
    <property type="project" value="EnsemblFungi"/>
</dbReference>
<dbReference type="eggNOG" id="KOG3322">
    <property type="taxonomic scope" value="Eukaryota"/>
</dbReference>
<dbReference type="GO" id="GO:0034965">
    <property type="term" value="P:intronic box C/D snoRNA processing"/>
    <property type="evidence" value="ECO:0007669"/>
    <property type="project" value="EnsemblFungi"/>
</dbReference>
<evidence type="ECO:0008006" key="10">
    <source>
        <dbReference type="Google" id="ProtNLM"/>
    </source>
</evidence>
<evidence type="ECO:0000259" key="6">
    <source>
        <dbReference type="Pfam" id="PF08170"/>
    </source>
</evidence>
<dbReference type="EMBL" id="HE650821">
    <property type="protein sequence ID" value="CCF56224.1"/>
    <property type="molecule type" value="Genomic_DNA"/>
</dbReference>
<feature type="region of interest" description="Disordered" evidence="4">
    <location>
        <begin position="1"/>
        <end position="25"/>
    </location>
</feature>
<dbReference type="GO" id="GO:0000172">
    <property type="term" value="C:ribonuclease MRP complex"/>
    <property type="evidence" value="ECO:0007669"/>
    <property type="project" value="EnsemblFungi"/>
</dbReference>
<organism evidence="8 9">
    <name type="scientific">Kazachstania africana (strain ATCC 22294 / BCRC 22015 / CBS 2517 / CECT 1963 / NBRC 1671 / NRRL Y-8276)</name>
    <name type="common">Yeast</name>
    <name type="synonym">Kluyveromyces africanus</name>
    <dbReference type="NCBI Taxonomy" id="1071382"/>
    <lineage>
        <taxon>Eukaryota</taxon>
        <taxon>Fungi</taxon>
        <taxon>Dikarya</taxon>
        <taxon>Ascomycota</taxon>
        <taxon>Saccharomycotina</taxon>
        <taxon>Saccharomycetes</taxon>
        <taxon>Saccharomycetales</taxon>
        <taxon>Saccharomycetaceae</taxon>
        <taxon>Kazachstania</taxon>
    </lineage>
</organism>
<dbReference type="GO" id="GO:0004526">
    <property type="term" value="F:ribonuclease P activity"/>
    <property type="evidence" value="ECO:0007669"/>
    <property type="project" value="EnsemblFungi"/>
</dbReference>
<dbReference type="FunCoup" id="H2APC4">
    <property type="interactions" value="155"/>
</dbReference>
<dbReference type="STRING" id="1071382.H2APC4"/>
<dbReference type="InterPro" id="IPR039182">
    <property type="entry name" value="Pop1"/>
</dbReference>
<accession>H2APC4</accession>
<dbReference type="OrthoDB" id="442863at2759"/>
<dbReference type="GO" id="GO:0005697">
    <property type="term" value="C:telomerase holoenzyme complex"/>
    <property type="evidence" value="ECO:0007669"/>
    <property type="project" value="EnsemblFungi"/>
</dbReference>
<dbReference type="HOGENOM" id="CLU_007205_0_1_1"/>
<evidence type="ECO:0000259" key="5">
    <source>
        <dbReference type="Pfam" id="PF06978"/>
    </source>
</evidence>
<name>H2APC4_KAZAF</name>
<dbReference type="GO" id="GO:0003723">
    <property type="term" value="F:RNA binding"/>
    <property type="evidence" value="ECO:0007669"/>
    <property type="project" value="EnsemblFungi"/>
</dbReference>
<evidence type="ECO:0000313" key="8">
    <source>
        <dbReference type="EMBL" id="CCF56224.1"/>
    </source>
</evidence>
<dbReference type="RefSeq" id="XP_003955359.1">
    <property type="nucleotide sequence ID" value="XM_003955310.1"/>
</dbReference>
<dbReference type="PANTHER" id="PTHR22731">
    <property type="entry name" value="RIBONUCLEASES P/MRP PROTEIN SUBUNIT POP1"/>
    <property type="match status" value="1"/>
</dbReference>
<evidence type="ECO:0000256" key="4">
    <source>
        <dbReference type="SAM" id="MobiDB-lite"/>
    </source>
</evidence>
<gene>
    <name evidence="8" type="primary">KAFR0A07900</name>
    <name evidence="8" type="ORF">KAFR_0A07900</name>
</gene>
<evidence type="ECO:0000256" key="3">
    <source>
        <dbReference type="ARBA" id="ARBA00023242"/>
    </source>
</evidence>
<feature type="domain" description="POPLD" evidence="6">
    <location>
        <begin position="541"/>
        <end position="647"/>
    </location>
</feature>
<reference evidence="8 9" key="1">
    <citation type="journal article" date="2011" name="Proc. Natl. Acad. Sci. U.S.A.">
        <title>Evolutionary erosion of yeast sex chromosomes by mating-type switching accidents.</title>
        <authorList>
            <person name="Gordon J.L."/>
            <person name="Armisen D."/>
            <person name="Proux-Wera E."/>
            <person name="Oheigeartaigh S.S."/>
            <person name="Byrne K.P."/>
            <person name="Wolfe K.H."/>
        </authorList>
    </citation>
    <scope>NUCLEOTIDE SEQUENCE [LARGE SCALE GENOMIC DNA]</scope>
    <source>
        <strain evidence="9">ATCC 22294 / BCRC 22015 / CBS 2517 / CECT 1963 / NBRC 1671 / NRRL Y-8276</strain>
    </source>
</reference>
<dbReference type="GeneID" id="13886358"/>
<dbReference type="PANTHER" id="PTHR22731:SF3">
    <property type="entry name" value="RIBONUCLEASES P_MRP PROTEIN SUBUNIT POP1"/>
    <property type="match status" value="1"/>
</dbReference>
<dbReference type="Pfam" id="PF22770">
    <property type="entry name" value="POP1_C"/>
    <property type="match status" value="1"/>
</dbReference>
<dbReference type="InParanoid" id="H2APC4"/>
<evidence type="ECO:0000256" key="2">
    <source>
        <dbReference type="ARBA" id="ARBA00022694"/>
    </source>
</evidence>
<feature type="domain" description="Pop1 N-terminal" evidence="5">
    <location>
        <begin position="59"/>
        <end position="294"/>
    </location>
</feature>
<dbReference type="AlphaFoldDB" id="H2APC4"/>
<keyword evidence="9" id="KW-1185">Reference proteome</keyword>
<proteinExistence type="predicted"/>
<keyword evidence="2" id="KW-0819">tRNA processing</keyword>
<dbReference type="Proteomes" id="UP000005220">
    <property type="component" value="Chromosome 1"/>
</dbReference>
<comment type="subcellular location">
    <subcellularLocation>
        <location evidence="1">Nucleus</location>
    </subcellularLocation>
</comment>
<dbReference type="InterPro" id="IPR055079">
    <property type="entry name" value="POP1_C"/>
</dbReference>
<dbReference type="Pfam" id="PF06978">
    <property type="entry name" value="POP1_N"/>
    <property type="match status" value="1"/>
</dbReference>
<protein>
    <recommendedName>
        <fullName evidence="10">Pop1 N-terminal domain-containing protein</fullName>
    </recommendedName>
</protein>
<dbReference type="GO" id="GO:0000171">
    <property type="term" value="F:ribonuclease MRP activity"/>
    <property type="evidence" value="ECO:0007669"/>
    <property type="project" value="EnsemblFungi"/>
</dbReference>
<dbReference type="Pfam" id="PF08170">
    <property type="entry name" value="POPLD"/>
    <property type="match status" value="1"/>
</dbReference>
<evidence type="ECO:0000259" key="7">
    <source>
        <dbReference type="Pfam" id="PF22770"/>
    </source>
</evidence>
<dbReference type="GO" id="GO:0001682">
    <property type="term" value="P:tRNA 5'-leader removal"/>
    <property type="evidence" value="ECO:0007669"/>
    <property type="project" value="EnsemblFungi"/>
</dbReference>
<evidence type="ECO:0000256" key="1">
    <source>
        <dbReference type="ARBA" id="ARBA00004123"/>
    </source>
</evidence>
<dbReference type="GO" id="GO:0000294">
    <property type="term" value="P:nuclear-transcribed mRNA catabolic process, RNase MRP-dependent"/>
    <property type="evidence" value="ECO:0007669"/>
    <property type="project" value="EnsemblFungi"/>
</dbReference>
<evidence type="ECO:0000313" key="9">
    <source>
        <dbReference type="Proteomes" id="UP000005220"/>
    </source>
</evidence>
<dbReference type="GO" id="GO:0000460">
    <property type="term" value="P:maturation of 5.8S rRNA"/>
    <property type="evidence" value="ECO:0007669"/>
    <property type="project" value="EnsemblFungi"/>
</dbReference>
<dbReference type="InterPro" id="IPR012590">
    <property type="entry name" value="POPLD_dom"/>
</dbReference>
<dbReference type="InterPro" id="IPR009723">
    <property type="entry name" value="Pop1_N"/>
</dbReference>
<sequence length="851" mass="97625">MSTKPTESGGKKTLNKNQKLRKKRVRNARSIRAEAIIASKSNTSNELTETGGILKVDQFINSRHYEINQLQIAMHRSKRSSSTRVFQALPRKLRRRTASHNIRRIPKRMRNRAIREMTKSAQQNPISPGLKGRKLHGLSSSALYKARMQVKLLRLAAKSNSLKLQLPEGATEAKVNLRQRIKLLNNAIKSSKRTTILKMNNRMGSYDNTGINEMAPIPRGRIKYYKRQRVFSWLPTHIWNAKRSHMMKRWGFQIPWSATQKCFKLSHRLGNSTAASDGALCIDSSFVGTMILRDNDSTGAFLKDLISKITNGRAILKKYYSSKCFFEGLLYDLNSHEVVLGPFDLLWINDVTVLLRLHPSLYSDLFNSLLQFKDNISIQDCRFSLASITLKGSKSSSALASILRSVGPSKSFEQLKLISRLTDPSVLPSKTMFAFNAIDPRHLANPKKITKPNKDLSVEQIMSLQTEFPATEFSSVLQRLVDPTERENSYKNQQTLKGLARRRRNLLLSDAANEHTSTIPHDSINDPSIPIVIIRRQKSMDWVVVMPWFWMLPFWYQLNRIPRIFNVGLRQVQQLNYEQRQLYFPDDYPFTSTGYMENNLYKRSSLKAKWDKKPRARRLNFEKIKDIHSVTLPSFTGEIGDYFSCDWKLLQILRNGIEFLTKNGEEVNMIESNKTTQFDDHKNRIVTVLNDLFELYKDEISADKVDDVVPVKFATALSEPVANKVSTLLDISTQALAIVPITCEVSGRGHPRDNARIYQIPSEHKIFWHNVVKGVYRSDGRIDHNQTIPLPKPHHLIGFITSGTFHLSEGRGVGNGFIDQKFAQEQKDKYILIRNVGTNVYRVAHWDYIHV</sequence>
<dbReference type="KEGG" id="kaf:KAFR_0A07900"/>